<dbReference type="InterPro" id="IPR052191">
    <property type="entry name" value="tRNA_ntf/polyA_polymerase_I"/>
</dbReference>
<dbReference type="AlphaFoldDB" id="A0A0K1EN39"/>
<dbReference type="SUPFAM" id="SSF81301">
    <property type="entry name" value="Nucleotidyltransferase"/>
    <property type="match status" value="1"/>
</dbReference>
<dbReference type="EMBL" id="CP012159">
    <property type="protein sequence ID" value="AKT42269.1"/>
    <property type="molecule type" value="Genomic_DNA"/>
</dbReference>
<dbReference type="Gene3D" id="1.10.3090.10">
    <property type="entry name" value="cca-adding enzyme, domain 2"/>
    <property type="match status" value="1"/>
</dbReference>
<evidence type="ECO:0000313" key="8">
    <source>
        <dbReference type="Proteomes" id="UP000067626"/>
    </source>
</evidence>
<feature type="region of interest" description="Disordered" evidence="4">
    <location>
        <begin position="67"/>
        <end position="88"/>
    </location>
</feature>
<reference evidence="7 8" key="1">
    <citation type="submission" date="2015-07" db="EMBL/GenBank/DDBJ databases">
        <title>Genome analysis of myxobacterium Chondromyces crocatus Cm c5 reveals a high potential for natural compound synthesis and the genetic basis for the loss of fruiting body formation.</title>
        <authorList>
            <person name="Zaburannyi N."/>
            <person name="Bunk B."/>
            <person name="Maier J."/>
            <person name="Overmann J."/>
            <person name="Mueller R."/>
        </authorList>
    </citation>
    <scope>NUCLEOTIDE SEQUENCE [LARGE SCALE GENOMIC DNA]</scope>
    <source>
        <strain evidence="7 8">Cm c5</strain>
    </source>
</reference>
<dbReference type="GO" id="GO:0016779">
    <property type="term" value="F:nucleotidyltransferase activity"/>
    <property type="evidence" value="ECO:0007669"/>
    <property type="project" value="InterPro"/>
</dbReference>
<evidence type="ECO:0000256" key="4">
    <source>
        <dbReference type="SAM" id="MobiDB-lite"/>
    </source>
</evidence>
<dbReference type="PANTHER" id="PTHR43051">
    <property type="entry name" value="POLYNUCLEOTIDE ADENYLYLTRANSFERASE FAMILY PROTEIN"/>
    <property type="match status" value="1"/>
</dbReference>
<dbReference type="SUPFAM" id="SSF81891">
    <property type="entry name" value="Poly A polymerase C-terminal region-like"/>
    <property type="match status" value="1"/>
</dbReference>
<accession>A0A0K1EN39</accession>
<feature type="domain" description="tRNA nucleotidyltransferase/poly(A) polymerase RNA and SrmB- binding" evidence="6">
    <location>
        <begin position="318"/>
        <end position="379"/>
    </location>
</feature>
<protein>
    <recommendedName>
        <fullName evidence="9">Polynucleotide adenylyltransferase</fullName>
    </recommendedName>
</protein>
<dbReference type="InterPro" id="IPR043519">
    <property type="entry name" value="NT_sf"/>
</dbReference>
<evidence type="ECO:0000313" key="7">
    <source>
        <dbReference type="EMBL" id="AKT42269.1"/>
    </source>
</evidence>
<comment type="similarity">
    <text evidence="3">Belongs to the tRNA nucleotidyltransferase/poly(A) polymerase family.</text>
</comment>
<dbReference type="Proteomes" id="UP000067626">
    <property type="component" value="Chromosome"/>
</dbReference>
<dbReference type="CDD" id="cd05398">
    <property type="entry name" value="NT_ClassII-CCAase"/>
    <property type="match status" value="1"/>
</dbReference>
<dbReference type="PATRIC" id="fig|52.7.peg.7139"/>
<evidence type="ECO:0000256" key="1">
    <source>
        <dbReference type="ARBA" id="ARBA00022679"/>
    </source>
</evidence>
<name>A0A0K1EN39_CHOCO</name>
<dbReference type="Pfam" id="PF01743">
    <property type="entry name" value="PolyA_pol"/>
    <property type="match status" value="1"/>
</dbReference>
<evidence type="ECO:0000256" key="3">
    <source>
        <dbReference type="RuleBase" id="RU003953"/>
    </source>
</evidence>
<sequence length="525" mass="58976">MGRPTPIPVKNDPSAVSDDVLTSTSTVAARAPRSSDPPLDDFPDASTQTAGFEDDEQLAAVEDELEFEPDDFDDFSASGSEPLLDPDPDLEAEHVAFADEPDASAPPPRPLDPESLAAVKNPFQVELVSETIPEPRRYHVVFDDVRLDPDVQKVVRRLTRHRHEAYLVGGCVRDLLLDRRPKDFDVATSARPEEVRDLFRNSRIIGRRFRLVHVLFGGGKVIEVATFRRNPKEEGEEASELLIRNDNVFGAAHEDALRRDFRINALFYDLEARQVLDWMGGMEDLRRQVVHTIGDPETRFREDPIRILRALKFAGRLGFGITPDVYDAIVFCRDVLALAARPRLSEEILRLMRGGQARRTIYLAWETGVLDVLLPEVSALIYDDRGDDGPGQRLWRLLDFADRRTAEGRPLDDTVLWTLLLLEPMKEVCEGARDRAGAVADFLEPLIERLAISRRYADGMRRIVAVLPRLVSGRAGRFARTEIFQSSVEVAAADLAARGLSTEPVDRFRAAPAPRRYRSEGPFGR</sequence>
<dbReference type="RefSeq" id="WP_245677856.1">
    <property type="nucleotide sequence ID" value="NZ_CP012159.1"/>
</dbReference>
<dbReference type="GO" id="GO:0000166">
    <property type="term" value="F:nucleotide binding"/>
    <property type="evidence" value="ECO:0007669"/>
    <property type="project" value="UniProtKB-KW"/>
</dbReference>
<keyword evidence="1 3" id="KW-0808">Transferase</keyword>
<dbReference type="STRING" id="52.CMC5_064920"/>
<dbReference type="PANTHER" id="PTHR43051:SF1">
    <property type="entry name" value="POLYNUCLEOTIDE ADENYLYLTRANSFERASE FAMILY PROTEIN"/>
    <property type="match status" value="1"/>
</dbReference>
<keyword evidence="3" id="KW-0694">RNA-binding</keyword>
<evidence type="ECO:0000256" key="2">
    <source>
        <dbReference type="ARBA" id="ARBA00022741"/>
    </source>
</evidence>
<dbReference type="GO" id="GO:0003723">
    <property type="term" value="F:RNA binding"/>
    <property type="evidence" value="ECO:0007669"/>
    <property type="project" value="UniProtKB-KW"/>
</dbReference>
<keyword evidence="2" id="KW-0547">Nucleotide-binding</keyword>
<evidence type="ECO:0000259" key="6">
    <source>
        <dbReference type="Pfam" id="PF12627"/>
    </source>
</evidence>
<feature type="region of interest" description="Disordered" evidence="4">
    <location>
        <begin position="1"/>
        <end position="54"/>
    </location>
</feature>
<feature type="domain" description="Poly A polymerase head" evidence="5">
    <location>
        <begin position="165"/>
        <end position="290"/>
    </location>
</feature>
<dbReference type="Pfam" id="PF12627">
    <property type="entry name" value="PolyA_pol_RNAbd"/>
    <property type="match status" value="1"/>
</dbReference>
<dbReference type="InterPro" id="IPR032828">
    <property type="entry name" value="PolyA_RNA-bd"/>
</dbReference>
<evidence type="ECO:0000259" key="5">
    <source>
        <dbReference type="Pfam" id="PF01743"/>
    </source>
</evidence>
<keyword evidence="8" id="KW-1185">Reference proteome</keyword>
<dbReference type="Gene3D" id="3.30.460.10">
    <property type="entry name" value="Beta Polymerase, domain 2"/>
    <property type="match status" value="1"/>
</dbReference>
<organism evidence="7 8">
    <name type="scientific">Chondromyces crocatus</name>
    <dbReference type="NCBI Taxonomy" id="52"/>
    <lineage>
        <taxon>Bacteria</taxon>
        <taxon>Pseudomonadati</taxon>
        <taxon>Myxococcota</taxon>
        <taxon>Polyangia</taxon>
        <taxon>Polyangiales</taxon>
        <taxon>Polyangiaceae</taxon>
        <taxon>Chondromyces</taxon>
    </lineage>
</organism>
<dbReference type="GO" id="GO:0006396">
    <property type="term" value="P:RNA processing"/>
    <property type="evidence" value="ECO:0007669"/>
    <property type="project" value="InterPro"/>
</dbReference>
<dbReference type="InterPro" id="IPR002646">
    <property type="entry name" value="PolA_pol_head_dom"/>
</dbReference>
<dbReference type="KEGG" id="ccro:CMC5_064920"/>
<gene>
    <name evidence="7" type="ORF">CMC5_064920</name>
</gene>
<proteinExistence type="inferred from homology"/>
<evidence type="ECO:0008006" key="9">
    <source>
        <dbReference type="Google" id="ProtNLM"/>
    </source>
</evidence>